<feature type="transmembrane region" description="Helical" evidence="1">
    <location>
        <begin position="37"/>
        <end position="59"/>
    </location>
</feature>
<sequence>MVYFLVTNSVLVEIAIGISLTASLNHAVEQYPERTETIYRIVGSGFGFGTIFFVPLQVIANEIEDVSHHLESNEAFSNVFIITGSSITALQIIAFAFTCFSICLSGVNQTTVPKIGLRKMLQHAREVLKTPDVHIMGLINFLNVIPTMTIVTTFKVFGKSVGFEDEFLVLVATLNGIFNCVGYIIGRVVCSRASFKITLVAFLLVMATFLGLFPLTEKIKVLSIIFYALCVFGLHFTMAAVSVVIGLASNKIISPMTSFGNNLTLSFTSVPSAIIFSVVAASQKIEKALGVMYWCVAGVCLVGTSKCRLLSAHRAS</sequence>
<dbReference type="SUPFAM" id="SSF103473">
    <property type="entry name" value="MFS general substrate transporter"/>
    <property type="match status" value="1"/>
</dbReference>
<evidence type="ECO:0000256" key="1">
    <source>
        <dbReference type="SAM" id="Phobius"/>
    </source>
</evidence>
<feature type="transmembrane region" description="Helical" evidence="1">
    <location>
        <begin position="197"/>
        <end position="215"/>
    </location>
</feature>
<dbReference type="WBParaSite" id="MCU_006837-RA">
    <property type="protein sequence ID" value="MCU_006837-RA"/>
    <property type="gene ID" value="MCU_006837"/>
</dbReference>
<feature type="transmembrane region" description="Helical" evidence="1">
    <location>
        <begin position="167"/>
        <end position="185"/>
    </location>
</feature>
<feature type="transmembrane region" description="Helical" evidence="1">
    <location>
        <begin position="79"/>
        <end position="112"/>
    </location>
</feature>
<dbReference type="Gene3D" id="1.20.1250.20">
    <property type="entry name" value="MFS general substrate transporter like domains"/>
    <property type="match status" value="1"/>
</dbReference>
<reference evidence="2" key="1">
    <citation type="submission" date="2019-11" db="UniProtKB">
        <authorList>
            <consortium name="WormBaseParasite"/>
        </authorList>
    </citation>
    <scope>IDENTIFICATION</scope>
</reference>
<feature type="transmembrane region" description="Helical" evidence="1">
    <location>
        <begin position="221"/>
        <end position="247"/>
    </location>
</feature>
<name>A0A5K3FEP4_MESCO</name>
<accession>A0A5K3FEP4</accession>
<feature type="transmembrane region" description="Helical" evidence="1">
    <location>
        <begin position="259"/>
        <end position="279"/>
    </location>
</feature>
<protein>
    <submittedName>
        <fullName evidence="2">ADP,ATP carrier protein</fullName>
    </submittedName>
</protein>
<organism evidence="2">
    <name type="scientific">Mesocestoides corti</name>
    <name type="common">Flatworm</name>
    <dbReference type="NCBI Taxonomy" id="53468"/>
    <lineage>
        <taxon>Eukaryota</taxon>
        <taxon>Metazoa</taxon>
        <taxon>Spiralia</taxon>
        <taxon>Lophotrochozoa</taxon>
        <taxon>Platyhelminthes</taxon>
        <taxon>Cestoda</taxon>
        <taxon>Eucestoda</taxon>
        <taxon>Cyclophyllidea</taxon>
        <taxon>Mesocestoididae</taxon>
        <taxon>Mesocestoides</taxon>
    </lineage>
</organism>
<feature type="transmembrane region" description="Helical" evidence="1">
    <location>
        <begin position="291"/>
        <end position="310"/>
    </location>
</feature>
<dbReference type="AlphaFoldDB" id="A0A5K3FEP4"/>
<dbReference type="InterPro" id="IPR036259">
    <property type="entry name" value="MFS_trans_sf"/>
</dbReference>
<feature type="transmembrane region" description="Helical" evidence="1">
    <location>
        <begin position="133"/>
        <end position="155"/>
    </location>
</feature>
<evidence type="ECO:0000313" key="2">
    <source>
        <dbReference type="WBParaSite" id="MCU_006837-RA"/>
    </source>
</evidence>
<keyword evidence="1" id="KW-0472">Membrane</keyword>
<feature type="transmembrane region" description="Helical" evidence="1">
    <location>
        <begin position="6"/>
        <end position="25"/>
    </location>
</feature>
<keyword evidence="1" id="KW-1133">Transmembrane helix</keyword>
<proteinExistence type="predicted"/>
<keyword evidence="1" id="KW-0812">Transmembrane</keyword>